<feature type="transmembrane region" description="Helical" evidence="1">
    <location>
        <begin position="134"/>
        <end position="154"/>
    </location>
</feature>
<feature type="transmembrane region" description="Helical" evidence="1">
    <location>
        <begin position="20"/>
        <end position="40"/>
    </location>
</feature>
<evidence type="ECO:0008006" key="4">
    <source>
        <dbReference type="Google" id="ProtNLM"/>
    </source>
</evidence>
<dbReference type="OrthoDB" id="5889012at2759"/>
<dbReference type="InParanoid" id="E3LHR2"/>
<evidence type="ECO:0000313" key="2">
    <source>
        <dbReference type="EMBL" id="EFO94820.1"/>
    </source>
</evidence>
<dbReference type="InterPro" id="IPR019422">
    <property type="entry name" value="7TM_GPCR_serpentine_rcpt_Srh"/>
</dbReference>
<keyword evidence="1" id="KW-0812">Transmembrane</keyword>
<sequence length="331" mass="37502">MLSCSSDNNYWASPEFLSFALHTMTCISLPLHILGFYCILYQTPNQMSSVKILLLNLHVCSFTLDILITFFAVPYAIFPAMAGYGLGIIDSPGLFLYLIVTVITATSTSVVLIFENIFFVLFAEDSWWKHVRKYVLTFSYIMVPIYFLPAQFYIPEQEKARKVSLECQPKLPAHRELLVLSTDFIVPAYSIIIAEGVPAVQLNILFGLNFYYLIWAKPASNLSQNTIKLQRKLTFALFIQSYAMVLLFSVPINVVVFVIKTWYHSQAINNLVFVGLSVHGTISTLIMVFIHKPYRSFVMGPVNRLFYKTPIITVRSNDSATWFSSANGSAN</sequence>
<dbReference type="eggNOG" id="ENOG502TGZZ">
    <property type="taxonomic scope" value="Eukaryota"/>
</dbReference>
<feature type="transmembrane region" description="Helical" evidence="1">
    <location>
        <begin position="52"/>
        <end position="75"/>
    </location>
</feature>
<proteinExistence type="predicted"/>
<gene>
    <name evidence="2" type="ORF">CRE_08825</name>
</gene>
<feature type="transmembrane region" description="Helical" evidence="1">
    <location>
        <begin position="271"/>
        <end position="290"/>
    </location>
</feature>
<feature type="transmembrane region" description="Helical" evidence="1">
    <location>
        <begin position="188"/>
        <end position="214"/>
    </location>
</feature>
<dbReference type="EMBL" id="DS268409">
    <property type="protein sequence ID" value="EFO94820.1"/>
    <property type="molecule type" value="Genomic_DNA"/>
</dbReference>
<accession>E3LHR2</accession>
<dbReference type="STRING" id="31234.E3LHR2"/>
<dbReference type="AlphaFoldDB" id="E3LHR2"/>
<feature type="transmembrane region" description="Helical" evidence="1">
    <location>
        <begin position="235"/>
        <end position="259"/>
    </location>
</feature>
<dbReference type="Pfam" id="PF10318">
    <property type="entry name" value="7TM_GPCR_Srh"/>
    <property type="match status" value="1"/>
</dbReference>
<keyword evidence="3" id="KW-1185">Reference proteome</keyword>
<dbReference type="InterPro" id="IPR053220">
    <property type="entry name" value="Nematode_rcpt-like_serp_H"/>
</dbReference>
<dbReference type="HOGENOM" id="CLU_042960_1_1_1"/>
<feature type="transmembrane region" description="Helical" evidence="1">
    <location>
        <begin position="95"/>
        <end position="122"/>
    </location>
</feature>
<dbReference type="OMA" id="MILEYHY"/>
<reference evidence="2" key="1">
    <citation type="submission" date="2007-07" db="EMBL/GenBank/DDBJ databases">
        <title>PCAP assembly of the Caenorhabditis remanei genome.</title>
        <authorList>
            <consortium name="The Caenorhabditis remanei Sequencing Consortium"/>
            <person name="Wilson R.K."/>
        </authorList>
    </citation>
    <scope>NUCLEOTIDE SEQUENCE [LARGE SCALE GENOMIC DNA]</scope>
    <source>
        <strain evidence="2">PB4641</strain>
    </source>
</reference>
<name>E3LHR2_CAERE</name>
<dbReference type="PANTHER" id="PTHR22941:SF299">
    <property type="entry name" value="SERPENTINE RECEPTOR, CLASS H"/>
    <property type="match status" value="1"/>
</dbReference>
<evidence type="ECO:0000256" key="1">
    <source>
        <dbReference type="SAM" id="Phobius"/>
    </source>
</evidence>
<evidence type="ECO:0000313" key="3">
    <source>
        <dbReference type="Proteomes" id="UP000008281"/>
    </source>
</evidence>
<keyword evidence="1" id="KW-1133">Transmembrane helix</keyword>
<keyword evidence="1" id="KW-0472">Membrane</keyword>
<dbReference type="PANTHER" id="PTHR22941">
    <property type="entry name" value="SERPENTINE RECEPTOR"/>
    <property type="match status" value="1"/>
</dbReference>
<organism evidence="3">
    <name type="scientific">Caenorhabditis remanei</name>
    <name type="common">Caenorhabditis vulgaris</name>
    <dbReference type="NCBI Taxonomy" id="31234"/>
    <lineage>
        <taxon>Eukaryota</taxon>
        <taxon>Metazoa</taxon>
        <taxon>Ecdysozoa</taxon>
        <taxon>Nematoda</taxon>
        <taxon>Chromadorea</taxon>
        <taxon>Rhabditida</taxon>
        <taxon>Rhabditina</taxon>
        <taxon>Rhabditomorpha</taxon>
        <taxon>Rhabditoidea</taxon>
        <taxon>Rhabditidae</taxon>
        <taxon>Peloderinae</taxon>
        <taxon>Caenorhabditis</taxon>
    </lineage>
</organism>
<dbReference type="Proteomes" id="UP000008281">
    <property type="component" value="Unassembled WGS sequence"/>
</dbReference>
<protein>
    <recommendedName>
        <fullName evidence="4">Serpentine Receptor, class H</fullName>
    </recommendedName>
</protein>